<accession>A0A6C0IKU4</accession>
<dbReference type="EMBL" id="MN740186">
    <property type="protein sequence ID" value="QHT92507.1"/>
    <property type="molecule type" value="Genomic_DNA"/>
</dbReference>
<evidence type="ECO:0000313" key="1">
    <source>
        <dbReference type="EMBL" id="QHT92507.1"/>
    </source>
</evidence>
<proteinExistence type="predicted"/>
<organism evidence="1">
    <name type="scientific">viral metagenome</name>
    <dbReference type="NCBI Taxonomy" id="1070528"/>
    <lineage>
        <taxon>unclassified sequences</taxon>
        <taxon>metagenomes</taxon>
        <taxon>organismal metagenomes</taxon>
    </lineage>
</organism>
<sequence length="141" mass="15067">MSIQRGFSQIPNKSRLIFAIAGDAGFTELKLENAVAANASSIILYDGMILNTVNADTFIGYINYGRSFNTGDVFRDLGKRLYLQTRGRIDYIFSYVQQVNGPISEGVPANYAINSLTAGNFWICTGGGGGGGIGINVVRAG</sequence>
<protein>
    <submittedName>
        <fullName evidence="1">Uncharacterized protein</fullName>
    </submittedName>
</protein>
<reference evidence="1" key="1">
    <citation type="journal article" date="2020" name="Nature">
        <title>Giant virus diversity and host interactions through global metagenomics.</title>
        <authorList>
            <person name="Schulz F."/>
            <person name="Roux S."/>
            <person name="Paez-Espino D."/>
            <person name="Jungbluth S."/>
            <person name="Walsh D.A."/>
            <person name="Denef V.J."/>
            <person name="McMahon K.D."/>
            <person name="Konstantinidis K.T."/>
            <person name="Eloe-Fadrosh E.A."/>
            <person name="Kyrpides N.C."/>
            <person name="Woyke T."/>
        </authorList>
    </citation>
    <scope>NUCLEOTIDE SEQUENCE</scope>
    <source>
        <strain evidence="1">GVMAG-M-3300023184-88</strain>
    </source>
</reference>
<dbReference type="AlphaFoldDB" id="A0A6C0IKU4"/>
<name>A0A6C0IKU4_9ZZZZ</name>